<dbReference type="SUPFAM" id="SSF53474">
    <property type="entry name" value="alpha/beta-Hydrolases"/>
    <property type="match status" value="1"/>
</dbReference>
<name>A0A922L7M3_DERFA</name>
<evidence type="ECO:0000256" key="3">
    <source>
        <dbReference type="ARBA" id="ARBA00022670"/>
    </source>
</evidence>
<dbReference type="Pfam" id="PF00326">
    <property type="entry name" value="Peptidase_S9"/>
    <property type="match status" value="1"/>
</dbReference>
<keyword evidence="8 12" id="KW-1133">Transmembrane helix</keyword>
<evidence type="ECO:0000256" key="7">
    <source>
        <dbReference type="ARBA" id="ARBA00022968"/>
    </source>
</evidence>
<evidence type="ECO:0000256" key="9">
    <source>
        <dbReference type="ARBA" id="ARBA00023136"/>
    </source>
</evidence>
<evidence type="ECO:0000313" key="16">
    <source>
        <dbReference type="Proteomes" id="UP000790347"/>
    </source>
</evidence>
<keyword evidence="6" id="KW-0720">Serine protease</keyword>
<dbReference type="InterPro" id="IPR001375">
    <property type="entry name" value="Peptidase_S9_cat"/>
</dbReference>
<keyword evidence="2" id="KW-0031">Aminopeptidase</keyword>
<dbReference type="InterPro" id="IPR002469">
    <property type="entry name" value="Peptidase_S9B_N"/>
</dbReference>
<dbReference type="PANTHER" id="PTHR11731">
    <property type="entry name" value="PROTEASE FAMILY S9B,C DIPEPTIDYL-PEPTIDASE IV-RELATED"/>
    <property type="match status" value="1"/>
</dbReference>
<evidence type="ECO:0000256" key="8">
    <source>
        <dbReference type="ARBA" id="ARBA00022989"/>
    </source>
</evidence>
<evidence type="ECO:0000256" key="11">
    <source>
        <dbReference type="ARBA" id="ARBA00037847"/>
    </source>
</evidence>
<evidence type="ECO:0000256" key="12">
    <source>
        <dbReference type="SAM" id="Phobius"/>
    </source>
</evidence>
<keyword evidence="5" id="KW-0378">Hydrolase</keyword>
<keyword evidence="16" id="KW-1185">Reference proteome</keyword>
<dbReference type="Gene3D" id="3.40.50.1820">
    <property type="entry name" value="alpha/beta hydrolase"/>
    <property type="match status" value="1"/>
</dbReference>
<keyword evidence="7" id="KW-0735">Signal-anchor</keyword>
<keyword evidence="3" id="KW-0645">Protease</keyword>
<feature type="domain" description="Dipeptidylpeptidase IV N-terminal" evidence="14">
    <location>
        <begin position="199"/>
        <end position="534"/>
    </location>
</feature>
<keyword evidence="10" id="KW-0325">Glycoprotein</keyword>
<dbReference type="Pfam" id="PF00930">
    <property type="entry name" value="DPPIV_N"/>
    <property type="match status" value="1"/>
</dbReference>
<dbReference type="GO" id="GO:0006508">
    <property type="term" value="P:proteolysis"/>
    <property type="evidence" value="ECO:0007669"/>
    <property type="project" value="UniProtKB-KW"/>
</dbReference>
<sequence length="900" mass="105338">MSGLKWHYHYYYFIFNEQLNENKGKVRLEKKFDIQCPVVIAVTDFGCYVRYGITITKKKKISITKQELEDVIDNEKHWKSLGIASAVISVICTIIILAILILTPSRNTGQKLEPYTLAEVLSKKIMQAHRFNGTWISAHEFIYSLDDKNIMLYDCRNEQSRPITTKLNTTNDEIVHFEISTSRLYLLIITKKSNTAQRLIMHNNDIYWLNMEASIAPLRRITMDGSISDSIYNGINDNIYRDFIFEKPTSLWWSPSANRHYHLCYLQVNNSQVPLSNVVIYDDNDGYSTNHYRYSTLNSSIGTANLWIIRINAQTNEYEQAIRVQPPDRLNQWPHYVVHVNWLSNDQLIVLWSLRDQRRTILGSCIERNNWKCDELVTLRNWLRMNHVPNSIMPASAKHLDESSLATGINSELLFCGQTPENGVKTFYQLYSFNVKTKVINSYLNVAERYTEQRQHYQIIELLGYNNHSKSVFFVGQSLNQSSNDEGEKVISEQDMRINLFVFNLEHSLVHCITCQLIKCYQAKHLNNQSVCIDLANSATINENDADEESCIFQHVYFSPSSEYAIVSCLVGIVPKIYLVKFGDQPDLVENIMLFDDNSELESRVQSKIMPNVENFIFTRENDNLIKYFRIKLLTPQNFDHEEIGKYSMLLEMYPSRHRYHYLPKTTINSQGTFHKRIYPDLEWAVHMVTEHDFIYAWLDGQFYQDGNHSLHELSFEELLVDYSTLIDFIVTNMTFVNIAQTCLIGHNVGGYFVLNSLSTTSIECGIAISSFVDWNTINSFLAEQYIDVDKVRSNDLQYLLKMTLNWKMLENKNLLIIHGTSNEMFPISQSMRLMKSLTLEEQNRYIKFHQNPSHDDMDEMNWTSHHFMELYVDHGNSFDTLIEHFYRKIEFFLFQWIIV</sequence>
<evidence type="ECO:0000256" key="5">
    <source>
        <dbReference type="ARBA" id="ARBA00022801"/>
    </source>
</evidence>
<organism evidence="15 16">
    <name type="scientific">Dermatophagoides farinae</name>
    <name type="common">American house dust mite</name>
    <dbReference type="NCBI Taxonomy" id="6954"/>
    <lineage>
        <taxon>Eukaryota</taxon>
        <taxon>Metazoa</taxon>
        <taxon>Ecdysozoa</taxon>
        <taxon>Arthropoda</taxon>
        <taxon>Chelicerata</taxon>
        <taxon>Arachnida</taxon>
        <taxon>Acari</taxon>
        <taxon>Acariformes</taxon>
        <taxon>Sarcoptiformes</taxon>
        <taxon>Astigmata</taxon>
        <taxon>Psoroptidia</taxon>
        <taxon>Analgoidea</taxon>
        <taxon>Pyroglyphidae</taxon>
        <taxon>Dermatophagoidinae</taxon>
        <taxon>Dermatophagoides</taxon>
    </lineage>
</organism>
<dbReference type="InterPro" id="IPR029058">
    <property type="entry name" value="AB_hydrolase_fold"/>
</dbReference>
<evidence type="ECO:0000313" key="15">
    <source>
        <dbReference type="EMBL" id="KAH9516357.1"/>
    </source>
</evidence>
<accession>A0A922L7M3</accession>
<dbReference type="GO" id="GO:0005886">
    <property type="term" value="C:plasma membrane"/>
    <property type="evidence" value="ECO:0007669"/>
    <property type="project" value="TreeGrafter"/>
</dbReference>
<evidence type="ECO:0000256" key="6">
    <source>
        <dbReference type="ARBA" id="ARBA00022825"/>
    </source>
</evidence>
<evidence type="ECO:0000256" key="4">
    <source>
        <dbReference type="ARBA" id="ARBA00022692"/>
    </source>
</evidence>
<keyword evidence="4 12" id="KW-0812">Transmembrane</keyword>
<evidence type="ECO:0000256" key="1">
    <source>
        <dbReference type="ARBA" id="ARBA00004606"/>
    </source>
</evidence>
<evidence type="ECO:0000259" key="14">
    <source>
        <dbReference type="Pfam" id="PF00930"/>
    </source>
</evidence>
<evidence type="ECO:0000259" key="13">
    <source>
        <dbReference type="Pfam" id="PF00326"/>
    </source>
</evidence>
<dbReference type="SUPFAM" id="SSF82171">
    <property type="entry name" value="DPP6 N-terminal domain-like"/>
    <property type="match status" value="1"/>
</dbReference>
<proteinExistence type="predicted"/>
<gene>
    <name evidence="15" type="ORF">DERF_007103</name>
</gene>
<comment type="caution">
    <text evidence="15">The sequence shown here is derived from an EMBL/GenBank/DDBJ whole genome shotgun (WGS) entry which is preliminary data.</text>
</comment>
<evidence type="ECO:0000256" key="2">
    <source>
        <dbReference type="ARBA" id="ARBA00022438"/>
    </source>
</evidence>
<dbReference type="AlphaFoldDB" id="A0A922L7M3"/>
<evidence type="ECO:0000256" key="10">
    <source>
        <dbReference type="ARBA" id="ARBA00023180"/>
    </source>
</evidence>
<dbReference type="GO" id="GO:0008236">
    <property type="term" value="F:serine-type peptidase activity"/>
    <property type="evidence" value="ECO:0007669"/>
    <property type="project" value="UniProtKB-KW"/>
</dbReference>
<reference evidence="15" key="2">
    <citation type="journal article" date="2022" name="Res Sq">
        <title>Comparative Genomics Reveals Insights into the Divergent Evolution of Astigmatic Mites and Household Pest Adaptations.</title>
        <authorList>
            <person name="Xiong Q."/>
            <person name="Wan A.T.-Y."/>
            <person name="Liu X.-Y."/>
            <person name="Fung C.S.-H."/>
            <person name="Xiao X."/>
            <person name="Malainual N."/>
            <person name="Hou J."/>
            <person name="Wang L."/>
            <person name="Wang M."/>
            <person name="Yang K."/>
            <person name="Cui Y."/>
            <person name="Leung E."/>
            <person name="Nong W."/>
            <person name="Shin S.-K."/>
            <person name="Au S."/>
            <person name="Jeong K.Y."/>
            <person name="Chew F.T."/>
            <person name="Hui J."/>
            <person name="Leung T.F."/>
            <person name="Tungtrongchitr A."/>
            <person name="Zhong N."/>
            <person name="Liu Z."/>
            <person name="Tsui S."/>
        </authorList>
    </citation>
    <scope>NUCLEOTIDE SEQUENCE</scope>
    <source>
        <strain evidence="15">Derf</strain>
        <tissue evidence="15">Whole organism</tissue>
    </source>
</reference>
<dbReference type="PANTHER" id="PTHR11731:SF200">
    <property type="entry name" value="DIPEPTIDYL PEPTIDASE 10, ISOFORM B"/>
    <property type="match status" value="1"/>
</dbReference>
<feature type="domain" description="Peptidase S9 prolyl oligopeptidase catalytic" evidence="13">
    <location>
        <begin position="682"/>
        <end position="853"/>
    </location>
</feature>
<dbReference type="GO" id="GO:0012505">
    <property type="term" value="C:endomembrane system"/>
    <property type="evidence" value="ECO:0007669"/>
    <property type="project" value="UniProtKB-SubCell"/>
</dbReference>
<comment type="subcellular location">
    <subcellularLocation>
        <location evidence="11">Endomembrane system</location>
        <topology evidence="11">Single-pass membrane protein</topology>
    </subcellularLocation>
    <subcellularLocation>
        <location evidence="1">Membrane</location>
        <topology evidence="1">Single-pass type II membrane protein</topology>
    </subcellularLocation>
</comment>
<dbReference type="GO" id="GO:0004177">
    <property type="term" value="F:aminopeptidase activity"/>
    <property type="evidence" value="ECO:0007669"/>
    <property type="project" value="UniProtKB-KW"/>
</dbReference>
<dbReference type="InterPro" id="IPR050278">
    <property type="entry name" value="Serine_Prot_S9B/DPPIV"/>
</dbReference>
<dbReference type="Proteomes" id="UP000790347">
    <property type="component" value="Unassembled WGS sequence"/>
</dbReference>
<dbReference type="Gene3D" id="2.140.10.30">
    <property type="entry name" value="Dipeptidylpeptidase IV, N-terminal domain"/>
    <property type="match status" value="1"/>
</dbReference>
<dbReference type="GO" id="GO:0008239">
    <property type="term" value="F:dipeptidyl-peptidase activity"/>
    <property type="evidence" value="ECO:0007669"/>
    <property type="project" value="TreeGrafter"/>
</dbReference>
<protein>
    <submittedName>
        <fullName evidence="15">Uncharacterized protein</fullName>
    </submittedName>
</protein>
<dbReference type="EMBL" id="ASGP02000003">
    <property type="protein sequence ID" value="KAH9516357.1"/>
    <property type="molecule type" value="Genomic_DNA"/>
</dbReference>
<feature type="transmembrane region" description="Helical" evidence="12">
    <location>
        <begin position="81"/>
        <end position="102"/>
    </location>
</feature>
<keyword evidence="9 12" id="KW-0472">Membrane</keyword>
<reference evidence="15" key="1">
    <citation type="submission" date="2013-05" db="EMBL/GenBank/DDBJ databases">
        <authorList>
            <person name="Yim A.K.Y."/>
            <person name="Chan T.F."/>
            <person name="Ji K.M."/>
            <person name="Liu X.Y."/>
            <person name="Zhou J.W."/>
            <person name="Li R.Q."/>
            <person name="Yang K.Y."/>
            <person name="Li J."/>
            <person name="Li M."/>
            <person name="Law P.T.W."/>
            <person name="Wu Y.L."/>
            <person name="Cai Z.L."/>
            <person name="Qin H."/>
            <person name="Bao Y."/>
            <person name="Leung R.K.K."/>
            <person name="Ng P.K.S."/>
            <person name="Zou J."/>
            <person name="Zhong X.J."/>
            <person name="Ran P.X."/>
            <person name="Zhong N.S."/>
            <person name="Liu Z.G."/>
            <person name="Tsui S.K.W."/>
        </authorList>
    </citation>
    <scope>NUCLEOTIDE SEQUENCE</scope>
    <source>
        <strain evidence="15">Derf</strain>
        <tissue evidence="15">Whole organism</tissue>
    </source>
</reference>